<dbReference type="InterPro" id="IPR021596">
    <property type="entry name" value="DUF3219"/>
</dbReference>
<dbReference type="Proteomes" id="UP001597178">
    <property type="component" value="Unassembled WGS sequence"/>
</dbReference>
<comment type="caution">
    <text evidence="1">The sequence shown here is derived from an EMBL/GenBank/DDBJ whole genome shotgun (WGS) entry which is preliminary data.</text>
</comment>
<keyword evidence="2" id="KW-1185">Reference proteome</keyword>
<name>A0ABW3ZZ56_9BACI</name>
<evidence type="ECO:0000313" key="1">
    <source>
        <dbReference type="EMBL" id="MFD1363594.1"/>
    </source>
</evidence>
<evidence type="ECO:0000313" key="2">
    <source>
        <dbReference type="Proteomes" id="UP001597178"/>
    </source>
</evidence>
<dbReference type="Pfam" id="PF11514">
    <property type="entry name" value="DUF3219"/>
    <property type="match status" value="1"/>
</dbReference>
<reference evidence="2" key="1">
    <citation type="journal article" date="2019" name="Int. J. Syst. Evol. Microbiol.">
        <title>The Global Catalogue of Microorganisms (GCM) 10K type strain sequencing project: providing services to taxonomists for standard genome sequencing and annotation.</title>
        <authorList>
            <consortium name="The Broad Institute Genomics Platform"/>
            <consortium name="The Broad Institute Genome Sequencing Center for Infectious Disease"/>
            <person name="Wu L."/>
            <person name="Ma J."/>
        </authorList>
    </citation>
    <scope>NUCLEOTIDE SEQUENCE [LARGE SCALE GENOMIC DNA]</scope>
    <source>
        <strain evidence="2">CCUG 54822</strain>
    </source>
</reference>
<dbReference type="SUPFAM" id="SSF159173">
    <property type="entry name" value="YkvR-like"/>
    <property type="match status" value="1"/>
</dbReference>
<proteinExistence type="predicted"/>
<sequence length="99" mass="11453">MSQKVIINDMTFHAFHFQTGSITENGRNWTKVSFAFNVTHEDYHDVTTLLYKNDFMVNIPAENLEFPAVIHNYSTSITNLYEPGNTGEFRLELVEKPHS</sequence>
<gene>
    <name evidence="1" type="ORF">ACFQ4A_18470</name>
</gene>
<dbReference type="RefSeq" id="WP_382402840.1">
    <property type="nucleotide sequence ID" value="NZ_JBHTNH010000060.1"/>
</dbReference>
<accession>A0ABW3ZZ56</accession>
<protein>
    <submittedName>
        <fullName evidence="1">DUF3219 family protein</fullName>
    </submittedName>
</protein>
<organism evidence="1 2">
    <name type="scientific">Lentibacillus salinarum</name>
    <dbReference type="NCBI Taxonomy" id="446820"/>
    <lineage>
        <taxon>Bacteria</taxon>
        <taxon>Bacillati</taxon>
        <taxon>Bacillota</taxon>
        <taxon>Bacilli</taxon>
        <taxon>Bacillales</taxon>
        <taxon>Bacillaceae</taxon>
        <taxon>Lentibacillus</taxon>
    </lineage>
</organism>
<dbReference type="EMBL" id="JBHTNH010000060">
    <property type="protein sequence ID" value="MFD1363594.1"/>
    <property type="molecule type" value="Genomic_DNA"/>
</dbReference>
<dbReference type="Gene3D" id="2.40.30.80">
    <property type="entry name" value="YkvR-like"/>
    <property type="match status" value="1"/>
</dbReference>
<dbReference type="InterPro" id="IPR023105">
    <property type="entry name" value="YkvR-like_sf"/>
</dbReference>